<dbReference type="InterPro" id="IPR050332">
    <property type="entry name" value="GPCR_2"/>
</dbReference>
<comment type="similarity">
    <text evidence="2">Belongs to the G-protein coupled receptor 2 family.</text>
</comment>
<dbReference type="Pfam" id="PF00002">
    <property type="entry name" value="7tm_2"/>
    <property type="match status" value="1"/>
</dbReference>
<name>A0AAV1PKE5_SCOSC</name>
<dbReference type="EMBL" id="CAWUFR010000170">
    <property type="protein sequence ID" value="CAK6971104.1"/>
    <property type="molecule type" value="Genomic_DNA"/>
</dbReference>
<dbReference type="Gene3D" id="4.10.1240.10">
    <property type="entry name" value="GPCR, family 2, extracellular hormone receptor domain"/>
    <property type="match status" value="1"/>
</dbReference>
<dbReference type="Proteomes" id="UP001314229">
    <property type="component" value="Unassembled WGS sequence"/>
</dbReference>
<dbReference type="GO" id="GO:0007166">
    <property type="term" value="P:cell surface receptor signaling pathway"/>
    <property type="evidence" value="ECO:0007669"/>
    <property type="project" value="InterPro"/>
</dbReference>
<dbReference type="PROSITE" id="PS50261">
    <property type="entry name" value="G_PROTEIN_RECEP_F2_4"/>
    <property type="match status" value="1"/>
</dbReference>
<dbReference type="Gene3D" id="1.20.1070.10">
    <property type="entry name" value="Rhodopsin 7-helix transmembrane proteins"/>
    <property type="match status" value="1"/>
</dbReference>
<feature type="chain" id="PRO_5043595190" evidence="13">
    <location>
        <begin position="21"/>
        <end position="449"/>
    </location>
</feature>
<dbReference type="PROSITE" id="PS50227">
    <property type="entry name" value="G_PROTEIN_RECEP_F2_3"/>
    <property type="match status" value="1"/>
</dbReference>
<keyword evidence="17" id="KW-1185">Reference proteome</keyword>
<keyword evidence="6" id="KW-0297">G-protein coupled receptor</keyword>
<reference evidence="16 17" key="1">
    <citation type="submission" date="2024-01" db="EMBL/GenBank/DDBJ databases">
        <authorList>
            <person name="Alioto T."/>
            <person name="Alioto T."/>
            <person name="Gomez Garrido J."/>
        </authorList>
    </citation>
    <scope>NUCLEOTIDE SEQUENCE [LARGE SCALE GENOMIC DNA]</scope>
</reference>
<dbReference type="PANTHER" id="PTHR45620:SF13">
    <property type="entry name" value="SECRETIN RECEPTOR"/>
    <property type="match status" value="1"/>
</dbReference>
<feature type="transmembrane region" description="Helical" evidence="12">
    <location>
        <begin position="329"/>
        <end position="352"/>
    </location>
</feature>
<dbReference type="SUPFAM" id="SSF111418">
    <property type="entry name" value="Hormone receptor domain"/>
    <property type="match status" value="1"/>
</dbReference>
<sequence length="449" mass="51948">MRKLGLMGVLLAAQAKLSSGCHPHGHLVREEEKCMTDLLHFQSHHATENNSIHCKGMWDDLNCWPPASLGETVSQPCPDFFNAEGKVYRNCTANGWTDPLVPHEDACGYTFNETLHFLPEPPDSHLYFSYVKTMYTAGYAISLISLTIAITIFCLFRKLHCTRNYIHIQLFISFILKAIFIFIRDSLLFTDEELYHCDYYPVACKVVVMFSNYSILANYSWLLVEGHFLFTLVSRSFFSLKKHFVWYIILSWGIPMIIILSWGCAKYFYEDEGCWETRIHEWILWILRVPVLLSIFMNLIFFMGILRILVSKLRMPDSQRNEFSQYKRLIKSTFFLVALFGLQYILFVFLPIQVSSLVFKIWTSAELALSSTQGFVVAVLYSFMNGEVQIEIQRRWRRWKLTQHLPSRPRQYRSSISQSGSPHTQVSLLPCSPGSPTTSGLPVDTLDVI</sequence>
<keyword evidence="13" id="KW-0732">Signal</keyword>
<dbReference type="InterPro" id="IPR000832">
    <property type="entry name" value="GPCR_2_secretin-like"/>
</dbReference>
<keyword evidence="10" id="KW-0807">Transducer</keyword>
<dbReference type="GO" id="GO:0008528">
    <property type="term" value="F:G protein-coupled peptide receptor activity"/>
    <property type="evidence" value="ECO:0007669"/>
    <property type="project" value="TreeGrafter"/>
</dbReference>
<dbReference type="PANTHER" id="PTHR45620">
    <property type="entry name" value="PDF RECEPTOR-LIKE PROTEIN-RELATED"/>
    <property type="match status" value="1"/>
</dbReference>
<feature type="region of interest" description="Disordered" evidence="11">
    <location>
        <begin position="410"/>
        <end position="449"/>
    </location>
</feature>
<dbReference type="CDD" id="cd15275">
    <property type="entry name" value="7tmB1_secretin"/>
    <property type="match status" value="1"/>
</dbReference>
<evidence type="ECO:0000256" key="12">
    <source>
        <dbReference type="SAM" id="Phobius"/>
    </source>
</evidence>
<comment type="caution">
    <text evidence="16">The sequence shown here is derived from an EMBL/GenBank/DDBJ whole genome shotgun (WGS) entry which is preliminary data.</text>
</comment>
<dbReference type="InterPro" id="IPR036445">
    <property type="entry name" value="GPCR_2_extracell_dom_sf"/>
</dbReference>
<feature type="signal peptide" evidence="13">
    <location>
        <begin position="1"/>
        <end position="20"/>
    </location>
</feature>
<dbReference type="AlphaFoldDB" id="A0AAV1PKE5"/>
<keyword evidence="5 12" id="KW-1133">Transmembrane helix</keyword>
<gene>
    <name evidence="16" type="ORF">FSCOSCO3_A022781</name>
</gene>
<dbReference type="GO" id="GO:0017046">
    <property type="term" value="F:peptide hormone binding"/>
    <property type="evidence" value="ECO:0007669"/>
    <property type="project" value="TreeGrafter"/>
</dbReference>
<proteinExistence type="inferred from homology"/>
<keyword evidence="3" id="KW-1003">Cell membrane</keyword>
<feature type="transmembrane region" description="Helical" evidence="12">
    <location>
        <begin position="244"/>
        <end position="262"/>
    </location>
</feature>
<evidence type="ECO:0000256" key="7">
    <source>
        <dbReference type="ARBA" id="ARBA00023136"/>
    </source>
</evidence>
<evidence type="ECO:0000256" key="4">
    <source>
        <dbReference type="ARBA" id="ARBA00022692"/>
    </source>
</evidence>
<feature type="transmembrane region" description="Helical" evidence="12">
    <location>
        <begin position="199"/>
        <end position="224"/>
    </location>
</feature>
<feature type="transmembrane region" description="Helical" evidence="12">
    <location>
        <begin position="282"/>
        <end position="309"/>
    </location>
</feature>
<evidence type="ECO:0000313" key="17">
    <source>
        <dbReference type="Proteomes" id="UP001314229"/>
    </source>
</evidence>
<keyword evidence="4 12" id="KW-0812">Transmembrane</keyword>
<evidence type="ECO:0000256" key="11">
    <source>
        <dbReference type="SAM" id="MobiDB-lite"/>
    </source>
</evidence>
<dbReference type="Pfam" id="PF02793">
    <property type="entry name" value="HRM"/>
    <property type="match status" value="1"/>
</dbReference>
<evidence type="ECO:0000256" key="6">
    <source>
        <dbReference type="ARBA" id="ARBA00023040"/>
    </source>
</evidence>
<feature type="transmembrane region" description="Helical" evidence="12">
    <location>
        <begin position="134"/>
        <end position="156"/>
    </location>
</feature>
<comment type="subcellular location">
    <subcellularLocation>
        <location evidence="1">Cell membrane</location>
        <topology evidence="1">Multi-pass membrane protein</topology>
    </subcellularLocation>
</comment>
<keyword evidence="7 12" id="KW-0472">Membrane</keyword>
<organism evidence="16 17">
    <name type="scientific">Scomber scombrus</name>
    <name type="common">Atlantic mackerel</name>
    <name type="synonym">Scomber vernalis</name>
    <dbReference type="NCBI Taxonomy" id="13677"/>
    <lineage>
        <taxon>Eukaryota</taxon>
        <taxon>Metazoa</taxon>
        <taxon>Chordata</taxon>
        <taxon>Craniata</taxon>
        <taxon>Vertebrata</taxon>
        <taxon>Euteleostomi</taxon>
        <taxon>Actinopterygii</taxon>
        <taxon>Neopterygii</taxon>
        <taxon>Teleostei</taxon>
        <taxon>Neoteleostei</taxon>
        <taxon>Acanthomorphata</taxon>
        <taxon>Pelagiaria</taxon>
        <taxon>Scombriformes</taxon>
        <taxon>Scombridae</taxon>
        <taxon>Scomber</taxon>
    </lineage>
</organism>
<dbReference type="PROSITE" id="PS00649">
    <property type="entry name" value="G_PROTEIN_RECEP_F2_1"/>
    <property type="match status" value="1"/>
</dbReference>
<protein>
    <submittedName>
        <fullName evidence="16">LOW QUALITY PROTEIN: secretin receptor</fullName>
    </submittedName>
</protein>
<evidence type="ECO:0000256" key="1">
    <source>
        <dbReference type="ARBA" id="ARBA00004651"/>
    </source>
</evidence>
<dbReference type="InterPro" id="IPR017983">
    <property type="entry name" value="GPCR_2_secretin-like_CS"/>
</dbReference>
<accession>A0AAV1PKE5</accession>
<keyword evidence="9" id="KW-0325">Glycoprotein</keyword>
<dbReference type="GO" id="GO:0005886">
    <property type="term" value="C:plasma membrane"/>
    <property type="evidence" value="ECO:0007669"/>
    <property type="project" value="UniProtKB-SubCell"/>
</dbReference>
<dbReference type="GO" id="GO:0007188">
    <property type="term" value="P:adenylate cyclase-modulating G protein-coupled receptor signaling pathway"/>
    <property type="evidence" value="ECO:0007669"/>
    <property type="project" value="TreeGrafter"/>
</dbReference>
<dbReference type="PRINTS" id="PR00249">
    <property type="entry name" value="GPCRSECRETIN"/>
</dbReference>
<dbReference type="InterPro" id="IPR001879">
    <property type="entry name" value="GPCR_2_extracellular_dom"/>
</dbReference>
<feature type="domain" description="G-protein coupled receptors family 2 profile 1" evidence="14">
    <location>
        <begin position="33"/>
        <end position="111"/>
    </location>
</feature>
<evidence type="ECO:0000256" key="3">
    <source>
        <dbReference type="ARBA" id="ARBA00022475"/>
    </source>
</evidence>
<dbReference type="SMART" id="SM00008">
    <property type="entry name" value="HormR"/>
    <property type="match status" value="1"/>
</dbReference>
<feature type="domain" description="G-protein coupled receptors family 2 profile 2" evidence="15">
    <location>
        <begin position="131"/>
        <end position="385"/>
    </location>
</feature>
<dbReference type="InterPro" id="IPR047037">
    <property type="entry name" value="Secretin_7TM"/>
</dbReference>
<keyword evidence="8 16" id="KW-0675">Receptor</keyword>
<evidence type="ECO:0000259" key="15">
    <source>
        <dbReference type="PROSITE" id="PS50261"/>
    </source>
</evidence>
<evidence type="ECO:0000256" key="9">
    <source>
        <dbReference type="ARBA" id="ARBA00023180"/>
    </source>
</evidence>
<evidence type="ECO:0000256" key="5">
    <source>
        <dbReference type="ARBA" id="ARBA00022989"/>
    </source>
</evidence>
<feature type="transmembrane region" description="Helical" evidence="12">
    <location>
        <begin position="168"/>
        <end position="187"/>
    </location>
</feature>
<feature type="transmembrane region" description="Helical" evidence="12">
    <location>
        <begin position="372"/>
        <end position="390"/>
    </location>
</feature>
<evidence type="ECO:0000256" key="13">
    <source>
        <dbReference type="SAM" id="SignalP"/>
    </source>
</evidence>
<evidence type="ECO:0000256" key="10">
    <source>
        <dbReference type="ARBA" id="ARBA00023224"/>
    </source>
</evidence>
<dbReference type="GO" id="GO:0015055">
    <property type="term" value="F:secretin receptor activity"/>
    <property type="evidence" value="ECO:0007669"/>
    <property type="project" value="TreeGrafter"/>
</dbReference>
<dbReference type="SUPFAM" id="SSF81321">
    <property type="entry name" value="Family A G protein-coupled receptor-like"/>
    <property type="match status" value="1"/>
</dbReference>
<evidence type="ECO:0000256" key="2">
    <source>
        <dbReference type="ARBA" id="ARBA00005314"/>
    </source>
</evidence>
<evidence type="ECO:0000313" key="16">
    <source>
        <dbReference type="EMBL" id="CAK6971104.1"/>
    </source>
</evidence>
<evidence type="ECO:0000259" key="14">
    <source>
        <dbReference type="PROSITE" id="PS50227"/>
    </source>
</evidence>
<dbReference type="InterPro" id="IPR017981">
    <property type="entry name" value="GPCR_2-like_7TM"/>
</dbReference>
<dbReference type="FunFam" id="1.20.1070.10:FF:000766">
    <property type="entry name" value="Secretin receptor"/>
    <property type="match status" value="1"/>
</dbReference>
<feature type="compositionally biased region" description="Polar residues" evidence="11">
    <location>
        <begin position="412"/>
        <end position="427"/>
    </location>
</feature>
<evidence type="ECO:0000256" key="8">
    <source>
        <dbReference type="ARBA" id="ARBA00023170"/>
    </source>
</evidence>